<protein>
    <submittedName>
        <fullName evidence="1">Uncharacterized protein</fullName>
    </submittedName>
</protein>
<proteinExistence type="predicted"/>
<evidence type="ECO:0000313" key="2">
    <source>
        <dbReference type="Proteomes" id="UP001241377"/>
    </source>
</evidence>
<name>A0ACC2WJN4_9TREE</name>
<keyword evidence="2" id="KW-1185">Reference proteome</keyword>
<organism evidence="1 2">
    <name type="scientific">Naganishia cerealis</name>
    <dbReference type="NCBI Taxonomy" id="610337"/>
    <lineage>
        <taxon>Eukaryota</taxon>
        <taxon>Fungi</taxon>
        <taxon>Dikarya</taxon>
        <taxon>Basidiomycota</taxon>
        <taxon>Agaricomycotina</taxon>
        <taxon>Tremellomycetes</taxon>
        <taxon>Filobasidiales</taxon>
        <taxon>Filobasidiaceae</taxon>
        <taxon>Naganishia</taxon>
    </lineage>
</organism>
<gene>
    <name evidence="1" type="ORF">QFC19_001142</name>
</gene>
<reference evidence="1" key="1">
    <citation type="submission" date="2023-04" db="EMBL/GenBank/DDBJ databases">
        <title>Draft Genome sequencing of Naganishia species isolated from polar environments using Oxford Nanopore Technology.</title>
        <authorList>
            <person name="Leo P."/>
            <person name="Venkateswaran K."/>
        </authorList>
    </citation>
    <scope>NUCLEOTIDE SEQUENCE</scope>
    <source>
        <strain evidence="1">MNA-CCFEE 5261</strain>
    </source>
</reference>
<evidence type="ECO:0000313" key="1">
    <source>
        <dbReference type="EMBL" id="KAJ9111374.1"/>
    </source>
</evidence>
<dbReference type="EMBL" id="JASBWR010000008">
    <property type="protein sequence ID" value="KAJ9111374.1"/>
    <property type="molecule type" value="Genomic_DNA"/>
</dbReference>
<sequence>MSVPSMLVIDGRHIIAGRDLKTASNSSGVPAPSVTAAARYGLRKSADVSGHLGGTASNQSQPEENDEQRPLSDYLVGSFLEDALSKDDANTISIYWPFEETPDVQRKGKQAETTDWRGREAILYVCLNMIGEAKFIRLLSSRRRRHLFTYQFGQPPRENTTSLILVPPPTRSFVNTNAGLANYTQIAFEALNCATFSVMPWPVASLFGVGSGTGMVVHIGGYSTEIAVVVDSTVRTDVGGCVNIGKEDCILHLADLLSKDDAIRNQITAGIRESSSETSSHTTADSVFRELACGILDDEDRGKIIIPLASGQKAAIVGEDGEEEEEEGVLNVAKILVTGDTKTIQQLKENKNKKGAAANAAALAAAEKAASDRAAQAAAEKAADVQTYHVASLHLDVKVGPLRHRACEPLYRALDGMEYGSSRTVQEGMALVMKNLEPAYRQAVWESIVVTGDLARIPSLPHAITSYLNMFLLSNPDRETEEQPNHYRILKMPEYYPEFKNSSTNVAPFLGASIAAKAILNGHSISKADYNQHGPAAIYLATALE</sequence>
<dbReference type="Proteomes" id="UP001241377">
    <property type="component" value="Unassembled WGS sequence"/>
</dbReference>
<accession>A0ACC2WJN4</accession>
<comment type="caution">
    <text evidence="1">The sequence shown here is derived from an EMBL/GenBank/DDBJ whole genome shotgun (WGS) entry which is preliminary data.</text>
</comment>